<reference evidence="4 5" key="1">
    <citation type="journal article" date="2007" name="Proc. Natl. Acad. Sci. U.S.A.">
        <title>The genome of Syntrophus aciditrophicus: life at the thermodynamic limit of microbial growth.</title>
        <authorList>
            <person name="McInerney M.J."/>
            <person name="Rohlin L."/>
            <person name="Mouttaki H."/>
            <person name="Kim U."/>
            <person name="Krupp R.S."/>
            <person name="Rios-Hernandez L."/>
            <person name="Sieber J."/>
            <person name="Struchtemeyer C.G."/>
            <person name="Bhattacharyya A."/>
            <person name="Campbell J.W."/>
            <person name="Gunsalus R.P."/>
        </authorList>
    </citation>
    <scope>NUCLEOTIDE SEQUENCE [LARGE SCALE GENOMIC DNA]</scope>
    <source>
        <strain evidence="4 5">SB</strain>
    </source>
</reference>
<dbReference type="InterPro" id="IPR052155">
    <property type="entry name" value="Biofilm_reg_signaling"/>
</dbReference>
<proteinExistence type="predicted"/>
<dbReference type="Pfam" id="PF08448">
    <property type="entry name" value="PAS_4"/>
    <property type="match status" value="1"/>
</dbReference>
<sequence>MEKESRDMLTFLKTLIDAIPSPIFYQDISGLYLGCNRAFEEFLGLKKEKLVGKSVYDVFPKDLAEKYYTMDSLLAHQGGQQTYEDQIIDANGKTHDVIFIKVTYLNTDGVPAGLVGVMVDITERKRMEAELLSMSLRDQLTGIYNRRGFINLAEQWIKTANRAKRQMLLSFIDVDDLKKINDTLGHEGGDKALVETANILRQTFRESDIVARIGGDEFAVLVLDMTDLNPEILSRRLQHNIDEWNAKVSRQYKLAMSWGMTLYDPESPISLNQLMSLSDKLMYARKKAKMNKSI</sequence>
<dbReference type="SUPFAM" id="SSF55785">
    <property type="entry name" value="PYP-like sensor domain (PAS domain)"/>
    <property type="match status" value="1"/>
</dbReference>
<evidence type="ECO:0000259" key="3">
    <source>
        <dbReference type="PROSITE" id="PS50887"/>
    </source>
</evidence>
<evidence type="ECO:0000313" key="5">
    <source>
        <dbReference type="Proteomes" id="UP000001933"/>
    </source>
</evidence>
<feature type="domain" description="PAC" evidence="2">
    <location>
        <begin position="81"/>
        <end position="133"/>
    </location>
</feature>
<evidence type="ECO:0000259" key="1">
    <source>
        <dbReference type="PROSITE" id="PS50112"/>
    </source>
</evidence>
<dbReference type="Gene3D" id="3.30.70.270">
    <property type="match status" value="1"/>
</dbReference>
<dbReference type="SMART" id="SM00267">
    <property type="entry name" value="GGDEF"/>
    <property type="match status" value="1"/>
</dbReference>
<dbReference type="InterPro" id="IPR035965">
    <property type="entry name" value="PAS-like_dom_sf"/>
</dbReference>
<gene>
    <name evidence="4" type="ORF">SYN_02722</name>
</gene>
<dbReference type="CDD" id="cd01949">
    <property type="entry name" value="GGDEF"/>
    <property type="match status" value="1"/>
</dbReference>
<dbReference type="PANTHER" id="PTHR44757:SF2">
    <property type="entry name" value="BIOFILM ARCHITECTURE MAINTENANCE PROTEIN MBAA"/>
    <property type="match status" value="1"/>
</dbReference>
<dbReference type="PROSITE" id="PS50887">
    <property type="entry name" value="GGDEF"/>
    <property type="match status" value="1"/>
</dbReference>
<dbReference type="InterPro" id="IPR000160">
    <property type="entry name" value="GGDEF_dom"/>
</dbReference>
<accession>Q2LRV5</accession>
<dbReference type="InterPro" id="IPR043128">
    <property type="entry name" value="Rev_trsase/Diguanyl_cyclase"/>
</dbReference>
<dbReference type="KEGG" id="sat:SYN_02722"/>
<evidence type="ECO:0000313" key="4">
    <source>
        <dbReference type="EMBL" id="ABC76814.1"/>
    </source>
</evidence>
<name>Q2LRV5_SYNAS</name>
<protein>
    <submittedName>
        <fullName evidence="4">Sensory box/GGDEF family protein</fullName>
    </submittedName>
</protein>
<dbReference type="Gene3D" id="3.30.450.20">
    <property type="entry name" value="PAS domain"/>
    <property type="match status" value="1"/>
</dbReference>
<dbReference type="OrthoDB" id="9812034at2"/>
<dbReference type="RefSeq" id="WP_011416847.1">
    <property type="nucleotide sequence ID" value="NC_007759.1"/>
</dbReference>
<dbReference type="InParanoid" id="Q2LRV5"/>
<dbReference type="PROSITE" id="PS50112">
    <property type="entry name" value="PAS"/>
    <property type="match status" value="1"/>
</dbReference>
<dbReference type="InterPro" id="IPR013656">
    <property type="entry name" value="PAS_4"/>
</dbReference>
<dbReference type="PROSITE" id="PS50113">
    <property type="entry name" value="PAC"/>
    <property type="match status" value="1"/>
</dbReference>
<dbReference type="NCBIfam" id="TIGR00229">
    <property type="entry name" value="sensory_box"/>
    <property type="match status" value="1"/>
</dbReference>
<dbReference type="SMART" id="SM00091">
    <property type="entry name" value="PAS"/>
    <property type="match status" value="1"/>
</dbReference>
<dbReference type="HOGENOM" id="CLU_000445_11_4_7"/>
<feature type="domain" description="GGDEF" evidence="3">
    <location>
        <begin position="165"/>
        <end position="294"/>
    </location>
</feature>
<dbReference type="AlphaFoldDB" id="Q2LRV5"/>
<dbReference type="PANTHER" id="PTHR44757">
    <property type="entry name" value="DIGUANYLATE CYCLASE DGCP"/>
    <property type="match status" value="1"/>
</dbReference>
<dbReference type="eggNOG" id="COG2199">
    <property type="taxonomic scope" value="Bacteria"/>
</dbReference>
<dbReference type="InterPro" id="IPR000014">
    <property type="entry name" value="PAS"/>
</dbReference>
<dbReference type="InterPro" id="IPR029787">
    <property type="entry name" value="Nucleotide_cyclase"/>
</dbReference>
<feature type="domain" description="PAS" evidence="1">
    <location>
        <begin position="8"/>
        <end position="62"/>
    </location>
</feature>
<dbReference type="FunCoup" id="Q2LRV5">
    <property type="interactions" value="103"/>
</dbReference>
<dbReference type="EMBL" id="CP000252">
    <property type="protein sequence ID" value="ABC76814.1"/>
    <property type="molecule type" value="Genomic_DNA"/>
</dbReference>
<dbReference type="InterPro" id="IPR000700">
    <property type="entry name" value="PAS-assoc_C"/>
</dbReference>
<dbReference type="SUPFAM" id="SSF55073">
    <property type="entry name" value="Nucleotide cyclase"/>
    <property type="match status" value="1"/>
</dbReference>
<dbReference type="Pfam" id="PF00990">
    <property type="entry name" value="GGDEF"/>
    <property type="match status" value="1"/>
</dbReference>
<keyword evidence="5" id="KW-1185">Reference proteome</keyword>
<dbReference type="Proteomes" id="UP000001933">
    <property type="component" value="Chromosome"/>
</dbReference>
<dbReference type="CDD" id="cd00130">
    <property type="entry name" value="PAS"/>
    <property type="match status" value="1"/>
</dbReference>
<organism evidence="4 5">
    <name type="scientific">Syntrophus aciditrophicus (strain SB)</name>
    <dbReference type="NCBI Taxonomy" id="56780"/>
    <lineage>
        <taxon>Bacteria</taxon>
        <taxon>Pseudomonadati</taxon>
        <taxon>Thermodesulfobacteriota</taxon>
        <taxon>Syntrophia</taxon>
        <taxon>Syntrophales</taxon>
        <taxon>Syntrophaceae</taxon>
        <taxon>Syntrophus</taxon>
    </lineage>
</organism>
<dbReference type="NCBIfam" id="TIGR00254">
    <property type="entry name" value="GGDEF"/>
    <property type="match status" value="1"/>
</dbReference>
<evidence type="ECO:0000259" key="2">
    <source>
        <dbReference type="PROSITE" id="PS50113"/>
    </source>
</evidence>
<dbReference type="eggNOG" id="COG3283">
    <property type="taxonomic scope" value="Bacteria"/>
</dbReference>
<dbReference type="STRING" id="56780.SYN_02722"/>